<keyword evidence="7" id="KW-1185">Reference proteome</keyword>
<dbReference type="GO" id="GO:0004601">
    <property type="term" value="F:peroxidase activity"/>
    <property type="evidence" value="ECO:0007669"/>
    <property type="project" value="UniProtKB-KW"/>
</dbReference>
<dbReference type="SUPFAM" id="SSF48113">
    <property type="entry name" value="Heme-dependent peroxidases"/>
    <property type="match status" value="1"/>
</dbReference>
<evidence type="ECO:0000256" key="4">
    <source>
        <dbReference type="ARBA" id="ARBA00023180"/>
    </source>
</evidence>
<feature type="signal peptide" evidence="5">
    <location>
        <begin position="1"/>
        <end position="18"/>
    </location>
</feature>
<gene>
    <name evidence="6" type="ORF">MNOR_LOCUS30940</name>
</gene>
<reference evidence="6 7" key="1">
    <citation type="submission" date="2024-05" db="EMBL/GenBank/DDBJ databases">
        <authorList>
            <person name="Wallberg A."/>
        </authorList>
    </citation>
    <scope>NUCLEOTIDE SEQUENCE [LARGE SCALE GENOMIC DNA]</scope>
</reference>
<keyword evidence="5" id="KW-0732">Signal</keyword>
<evidence type="ECO:0000256" key="2">
    <source>
        <dbReference type="ARBA" id="ARBA00022525"/>
    </source>
</evidence>
<dbReference type="PRINTS" id="PR00457">
    <property type="entry name" value="ANPEROXIDASE"/>
</dbReference>
<keyword evidence="3" id="KW-0575">Peroxidase</keyword>
<evidence type="ECO:0000256" key="1">
    <source>
        <dbReference type="ARBA" id="ARBA00004613"/>
    </source>
</evidence>
<dbReference type="PROSITE" id="PS50292">
    <property type="entry name" value="PEROXIDASE_3"/>
    <property type="match status" value="1"/>
</dbReference>
<dbReference type="Pfam" id="PF03098">
    <property type="entry name" value="An_peroxidase"/>
    <property type="match status" value="1"/>
</dbReference>
<dbReference type="Proteomes" id="UP001497623">
    <property type="component" value="Unassembled WGS sequence"/>
</dbReference>
<keyword evidence="4" id="KW-0325">Glycoprotein</keyword>
<sequence>MMRNLAVLLIFCISRSHGTTFVPLRGQMLYEKPHAHHGGDMSAEGGPSQANVDKMVMMVFMNPKKEEISIFMPDKPESETSPSRTRSLRQDIGMEVLRAANTEQHDGPNARIDSGYAQRSRKGYGLNTSSRPGHVDPRRSAADVYKKRSPASLLHKFHPASPDGAMDSCLPSHLLKVAKEIREIYTKFSPKMYTLYEINEEGKEAAEHTCPQIELRAFKECNPLAVYRSIDGSCNNLDNPLWGARLSPFVRFLPPHYEDGFNSMRGEGRGCTCKLPEPRDLSRNLLLLEPQKQKFNITMMVMQWGQFLDHDLTLTPVTPIENANFTCCDDGVPGEHDHPEDCRPLDYRGEVIFQKRKKTCARFVRSLIANDGFHIGESVKNYQPITNGSAMYIKSPLSEGVEKKAKIGLKQKPTTFWGRGGVCLTLIKSGVDCHSVNCSFDPRLERVKLKVQNPIHT</sequence>
<feature type="chain" id="PRO_5043315386" evidence="5">
    <location>
        <begin position="19"/>
        <end position="457"/>
    </location>
</feature>
<keyword evidence="3" id="KW-0560">Oxidoreductase</keyword>
<comment type="caution">
    <text evidence="6">The sequence shown here is derived from an EMBL/GenBank/DDBJ whole genome shotgun (WGS) entry which is preliminary data.</text>
</comment>
<comment type="subcellular location">
    <subcellularLocation>
        <location evidence="1">Secreted</location>
    </subcellularLocation>
</comment>
<keyword evidence="2" id="KW-0964">Secreted</keyword>
<evidence type="ECO:0000313" key="6">
    <source>
        <dbReference type="EMBL" id="CAL4152346.1"/>
    </source>
</evidence>
<feature type="non-terminal residue" evidence="6">
    <location>
        <position position="457"/>
    </location>
</feature>
<evidence type="ECO:0000313" key="7">
    <source>
        <dbReference type="Proteomes" id="UP001497623"/>
    </source>
</evidence>
<proteinExistence type="predicted"/>
<dbReference type="InterPro" id="IPR010255">
    <property type="entry name" value="Haem_peroxidase_sf"/>
</dbReference>
<accession>A0AAV2S3K6</accession>
<dbReference type="GO" id="GO:0005576">
    <property type="term" value="C:extracellular region"/>
    <property type="evidence" value="ECO:0007669"/>
    <property type="project" value="UniProtKB-SubCell"/>
</dbReference>
<dbReference type="InterPro" id="IPR019791">
    <property type="entry name" value="Haem_peroxidase_animal"/>
</dbReference>
<evidence type="ECO:0000256" key="5">
    <source>
        <dbReference type="SAM" id="SignalP"/>
    </source>
</evidence>
<dbReference type="InterPro" id="IPR037120">
    <property type="entry name" value="Haem_peroxidase_sf_animal"/>
</dbReference>
<dbReference type="PANTHER" id="PTHR11475:SF4">
    <property type="entry name" value="CHORION PEROXIDASE"/>
    <property type="match status" value="1"/>
</dbReference>
<dbReference type="Gene3D" id="1.10.640.10">
    <property type="entry name" value="Haem peroxidase domain superfamily, animal type"/>
    <property type="match status" value="1"/>
</dbReference>
<dbReference type="GO" id="GO:0006979">
    <property type="term" value="P:response to oxidative stress"/>
    <property type="evidence" value="ECO:0007669"/>
    <property type="project" value="InterPro"/>
</dbReference>
<evidence type="ECO:0000256" key="3">
    <source>
        <dbReference type="ARBA" id="ARBA00022559"/>
    </source>
</evidence>
<organism evidence="6 7">
    <name type="scientific">Meganyctiphanes norvegica</name>
    <name type="common">Northern krill</name>
    <name type="synonym">Thysanopoda norvegica</name>
    <dbReference type="NCBI Taxonomy" id="48144"/>
    <lineage>
        <taxon>Eukaryota</taxon>
        <taxon>Metazoa</taxon>
        <taxon>Ecdysozoa</taxon>
        <taxon>Arthropoda</taxon>
        <taxon>Crustacea</taxon>
        <taxon>Multicrustacea</taxon>
        <taxon>Malacostraca</taxon>
        <taxon>Eumalacostraca</taxon>
        <taxon>Eucarida</taxon>
        <taxon>Euphausiacea</taxon>
        <taxon>Euphausiidae</taxon>
        <taxon>Meganyctiphanes</taxon>
    </lineage>
</organism>
<dbReference type="AlphaFoldDB" id="A0AAV2S3K6"/>
<protein>
    <submittedName>
        <fullName evidence="6">Uncharacterized protein</fullName>
    </submittedName>
</protein>
<dbReference type="PANTHER" id="PTHR11475">
    <property type="entry name" value="OXIDASE/PEROXIDASE"/>
    <property type="match status" value="1"/>
</dbReference>
<name>A0AAV2S3K6_MEGNR</name>
<dbReference type="GO" id="GO:0020037">
    <property type="term" value="F:heme binding"/>
    <property type="evidence" value="ECO:0007669"/>
    <property type="project" value="InterPro"/>
</dbReference>
<dbReference type="EMBL" id="CAXKWB010038789">
    <property type="protein sequence ID" value="CAL4152346.1"/>
    <property type="molecule type" value="Genomic_DNA"/>
</dbReference>